<evidence type="ECO:0000313" key="2">
    <source>
        <dbReference type="Proteomes" id="UP000030653"/>
    </source>
</evidence>
<evidence type="ECO:0000313" key="1">
    <source>
        <dbReference type="EMBL" id="EJU03129.1"/>
    </source>
</evidence>
<dbReference type="GeneID" id="63683303"/>
<organism evidence="1 2">
    <name type="scientific">Dacryopinax primogenitus (strain DJM 731)</name>
    <name type="common">Brown rot fungus</name>
    <dbReference type="NCBI Taxonomy" id="1858805"/>
    <lineage>
        <taxon>Eukaryota</taxon>
        <taxon>Fungi</taxon>
        <taxon>Dikarya</taxon>
        <taxon>Basidiomycota</taxon>
        <taxon>Agaricomycotina</taxon>
        <taxon>Dacrymycetes</taxon>
        <taxon>Dacrymycetales</taxon>
        <taxon>Dacrymycetaceae</taxon>
        <taxon>Dacryopinax</taxon>
    </lineage>
</organism>
<dbReference type="EMBL" id="JH795860">
    <property type="protein sequence ID" value="EJU03129.1"/>
    <property type="molecule type" value="Genomic_DNA"/>
</dbReference>
<keyword evidence="2" id="KW-1185">Reference proteome</keyword>
<name>M5G353_DACPD</name>
<dbReference type="OrthoDB" id="2447803at2759"/>
<accession>M5G353</accession>
<dbReference type="AlphaFoldDB" id="M5G353"/>
<dbReference type="InterPro" id="IPR032675">
    <property type="entry name" value="LRR_dom_sf"/>
</dbReference>
<dbReference type="HOGENOM" id="CLU_513887_0_0_1"/>
<protein>
    <recommendedName>
        <fullName evidence="3">F-box domain-containing protein</fullName>
    </recommendedName>
</protein>
<gene>
    <name evidence="1" type="ORF">DACRYDRAFT_106302</name>
</gene>
<reference evidence="1 2" key="1">
    <citation type="journal article" date="2012" name="Science">
        <title>The Paleozoic origin of enzymatic lignin decomposition reconstructed from 31 fungal genomes.</title>
        <authorList>
            <person name="Floudas D."/>
            <person name="Binder M."/>
            <person name="Riley R."/>
            <person name="Barry K."/>
            <person name="Blanchette R.A."/>
            <person name="Henrissat B."/>
            <person name="Martinez A.T."/>
            <person name="Otillar R."/>
            <person name="Spatafora J.W."/>
            <person name="Yadav J.S."/>
            <person name="Aerts A."/>
            <person name="Benoit I."/>
            <person name="Boyd A."/>
            <person name="Carlson A."/>
            <person name="Copeland A."/>
            <person name="Coutinho P.M."/>
            <person name="de Vries R.P."/>
            <person name="Ferreira P."/>
            <person name="Findley K."/>
            <person name="Foster B."/>
            <person name="Gaskell J."/>
            <person name="Glotzer D."/>
            <person name="Gorecki P."/>
            <person name="Heitman J."/>
            <person name="Hesse C."/>
            <person name="Hori C."/>
            <person name="Igarashi K."/>
            <person name="Jurgens J.A."/>
            <person name="Kallen N."/>
            <person name="Kersten P."/>
            <person name="Kohler A."/>
            <person name="Kuees U."/>
            <person name="Kumar T.K.A."/>
            <person name="Kuo A."/>
            <person name="LaButti K."/>
            <person name="Larrondo L.F."/>
            <person name="Lindquist E."/>
            <person name="Ling A."/>
            <person name="Lombard V."/>
            <person name="Lucas S."/>
            <person name="Lundell T."/>
            <person name="Martin R."/>
            <person name="McLaughlin D.J."/>
            <person name="Morgenstern I."/>
            <person name="Morin E."/>
            <person name="Murat C."/>
            <person name="Nagy L.G."/>
            <person name="Nolan M."/>
            <person name="Ohm R.A."/>
            <person name="Patyshakuliyeva A."/>
            <person name="Rokas A."/>
            <person name="Ruiz-Duenas F.J."/>
            <person name="Sabat G."/>
            <person name="Salamov A."/>
            <person name="Samejima M."/>
            <person name="Schmutz J."/>
            <person name="Slot J.C."/>
            <person name="St John F."/>
            <person name="Stenlid J."/>
            <person name="Sun H."/>
            <person name="Sun S."/>
            <person name="Syed K."/>
            <person name="Tsang A."/>
            <person name="Wiebenga A."/>
            <person name="Young D."/>
            <person name="Pisabarro A."/>
            <person name="Eastwood D.C."/>
            <person name="Martin F."/>
            <person name="Cullen D."/>
            <person name="Grigoriev I.V."/>
            <person name="Hibbett D.S."/>
        </authorList>
    </citation>
    <scope>NUCLEOTIDE SEQUENCE [LARGE SCALE GENOMIC DNA]</scope>
    <source>
        <strain evidence="1 2">DJM-731 SS1</strain>
    </source>
</reference>
<dbReference type="Proteomes" id="UP000030653">
    <property type="component" value="Unassembled WGS sequence"/>
</dbReference>
<dbReference type="Gene3D" id="3.80.10.10">
    <property type="entry name" value="Ribonuclease Inhibitor"/>
    <property type="match status" value="1"/>
</dbReference>
<dbReference type="RefSeq" id="XP_040630023.1">
    <property type="nucleotide sequence ID" value="XM_040768241.1"/>
</dbReference>
<sequence>MASHYIVPGVFTIPELLLAIYFHLHDPLSQICFMLLCKATWRVGVGERWKTILDAWQIRALLPPDVEIQGPSLWLIQRMEEISLSRAITQSEWDRIHLYLDHVRRISIGDERLGLDTQQKPIWASQPLWMLSSYDGLGATLLFPALRHVSISFIWPSTLLACQVLVTPSLRSFSIRADAGLRDALKRIDLWTALDPLLDLLAENSTRLEQLTLDLSTMLADLMFAATLEDRLVLLVARLQQRAGRLRTLAFSPVESRGKFLPVLGNLDGLEELSVDLPMWDVSLSSTPAFRTLKRLRMGPARLPLSNASSLLSKLFSPSMQSITLTTPTFPALSKVIETISSRWAGTIQEVSLQIHHFSPTFHMDLVVLGWDALLPLLSCCHLTMLRICLPNPIDLTDERISLLADSLPNLEILYLYCKRCLAAVEYIPAPTIRALLILAELENLKELMLDLNLGCASIELEDLKEAQNPMINRFKSNVLGGPVATDVVRHRMGVLFPALDVVDVQPGEGAAFSVQGYVETEWTKEDMAW</sequence>
<dbReference type="STRING" id="1858805.M5G353"/>
<evidence type="ECO:0008006" key="3">
    <source>
        <dbReference type="Google" id="ProtNLM"/>
    </source>
</evidence>
<proteinExistence type="predicted"/>